<dbReference type="NCBIfam" id="NF041518">
    <property type="entry name" value="choice_anch_Q"/>
    <property type="match status" value="1"/>
</dbReference>
<name>A0A660LDB8_9ACTN</name>
<dbReference type="Gene3D" id="2.160.20.10">
    <property type="entry name" value="Single-stranded right-handed beta-helix, Pectin lyase-like"/>
    <property type="match status" value="1"/>
</dbReference>
<dbReference type="InterPro" id="IPR011050">
    <property type="entry name" value="Pectin_lyase_fold/virulence"/>
</dbReference>
<evidence type="ECO:0000259" key="3">
    <source>
        <dbReference type="Pfam" id="PF19077"/>
    </source>
</evidence>
<evidence type="ECO:0000256" key="1">
    <source>
        <dbReference type="SAM" id="MobiDB-lite"/>
    </source>
</evidence>
<gene>
    <name evidence="4" type="ORF">C8N24_2109</name>
</gene>
<dbReference type="AlphaFoldDB" id="A0A660LDB8"/>
<dbReference type="EMBL" id="RBIL01000001">
    <property type="protein sequence ID" value="RKQ92266.1"/>
    <property type="molecule type" value="Genomic_DNA"/>
</dbReference>
<sequence length="825" mass="84492">MSMRFTRTVLLMVLACFAIAPAAHAATFQVTTFGDDPSDACSGTSCRSIRAAVAAAALSTGPDTVRVPSGDYQLAQGQILLTSDVTIEGDGARTTIVRGNASAFRAFEVPTGVTASITGVSLVGGRATDENSPTFYAGGLIRNSGSLTLSRVRVTGGSASSGGGIANVGGTMAIDRSLIHGNTANIGGSDSGGIVNQGGGNLVVRNTTIAFNHANAGGGAYASWGGSQARPNTALFEFVTIARNTAGNGNGGVAFDSGAGDSLRVRGSIIAANGTTNCAGTPESIDANFTDDTSCGIVPTSAPLVSDELTNQGGETNVVNLTSGSPALEAIPAGQCLPTDQRGVTRPVGAACDAGALEVGTAPPVVSYPAQDGFTNDNPLTIAGNGVAPGAAVEIFEGGTTPIGFTEADGDGNWSIPLAADQAAGLHTYTLTANDGSGDSTATTHRVTFDYEAPQTLLGEVPPSATNRSNVTFTFSSTEPGTFECSLSGPGRDPEAVPCDAGSITYDGLANGSYAFQVRAVDRAGNVDQFESYEFQVDSGLIAQPTVGEPAVEPSAATITFASSQAERTFRCRLEGPGRDGAFQDCASPQRYDGLAAGAYTFTVRSSDRAGNFADSAPRTFSVAGPPVQTQPVATASPVATPAPTPTATPTPTPTVNEDVTIRPTGKVLVKVPGTNQFIPVNRLEDVPLGSEIDTTNGRVVLRFESEKGKVQTATFYGGVFRITQVGKILDLKLTEPLAACPKRGKAATAQSKKKAKKRKLWGDGKGSFRTSGKYSAATVRGTKWLVEDSCAGTLTRVATGVVQVKHGKKTLLLRAGKRYLAKPR</sequence>
<dbReference type="InterPro" id="IPR044016">
    <property type="entry name" value="Big_13"/>
</dbReference>
<feature type="region of interest" description="Disordered" evidence="1">
    <location>
        <begin position="623"/>
        <end position="659"/>
    </location>
</feature>
<organism evidence="4 5">
    <name type="scientific">Solirubrobacter pauli</name>
    <dbReference type="NCBI Taxonomy" id="166793"/>
    <lineage>
        <taxon>Bacteria</taxon>
        <taxon>Bacillati</taxon>
        <taxon>Actinomycetota</taxon>
        <taxon>Thermoleophilia</taxon>
        <taxon>Solirubrobacterales</taxon>
        <taxon>Solirubrobacteraceae</taxon>
        <taxon>Solirubrobacter</taxon>
    </lineage>
</organism>
<keyword evidence="5" id="KW-1185">Reference proteome</keyword>
<evidence type="ECO:0000313" key="5">
    <source>
        <dbReference type="Proteomes" id="UP000278962"/>
    </source>
</evidence>
<dbReference type="Proteomes" id="UP000278962">
    <property type="component" value="Unassembled WGS sequence"/>
</dbReference>
<dbReference type="InterPro" id="IPR013783">
    <property type="entry name" value="Ig-like_fold"/>
</dbReference>
<dbReference type="Gene3D" id="2.60.40.10">
    <property type="entry name" value="Immunoglobulins"/>
    <property type="match status" value="2"/>
</dbReference>
<dbReference type="InterPro" id="IPR012334">
    <property type="entry name" value="Pectin_lyas_fold"/>
</dbReference>
<keyword evidence="2" id="KW-0732">Signal</keyword>
<proteinExistence type="predicted"/>
<feature type="signal peptide" evidence="2">
    <location>
        <begin position="1"/>
        <end position="25"/>
    </location>
</feature>
<feature type="domain" description="Bacterial Ig-like" evidence="3">
    <location>
        <begin position="370"/>
        <end position="450"/>
    </location>
</feature>
<reference evidence="4 5" key="1">
    <citation type="submission" date="2018-10" db="EMBL/GenBank/DDBJ databases">
        <title>Genomic Encyclopedia of Archaeal and Bacterial Type Strains, Phase II (KMG-II): from individual species to whole genera.</title>
        <authorList>
            <person name="Goeker M."/>
        </authorList>
    </citation>
    <scope>NUCLEOTIDE SEQUENCE [LARGE SCALE GENOMIC DNA]</scope>
    <source>
        <strain evidence="4 5">DSM 14954</strain>
    </source>
</reference>
<comment type="caution">
    <text evidence="4">The sequence shown here is derived from an EMBL/GenBank/DDBJ whole genome shotgun (WGS) entry which is preliminary data.</text>
</comment>
<feature type="compositionally biased region" description="Pro residues" evidence="1">
    <location>
        <begin position="641"/>
        <end position="653"/>
    </location>
</feature>
<evidence type="ECO:0000256" key="2">
    <source>
        <dbReference type="SAM" id="SignalP"/>
    </source>
</evidence>
<protein>
    <recommendedName>
        <fullName evidence="3">Bacterial Ig-like domain-containing protein</fullName>
    </recommendedName>
</protein>
<feature type="chain" id="PRO_5024827856" description="Bacterial Ig-like domain-containing protein" evidence="2">
    <location>
        <begin position="26"/>
        <end position="825"/>
    </location>
</feature>
<accession>A0A660LDB8</accession>
<evidence type="ECO:0000313" key="4">
    <source>
        <dbReference type="EMBL" id="RKQ92266.1"/>
    </source>
</evidence>
<dbReference type="Pfam" id="PF19077">
    <property type="entry name" value="Big_13"/>
    <property type="match status" value="1"/>
</dbReference>
<dbReference type="GO" id="GO:0005975">
    <property type="term" value="P:carbohydrate metabolic process"/>
    <property type="evidence" value="ECO:0007669"/>
    <property type="project" value="UniProtKB-ARBA"/>
</dbReference>
<dbReference type="SUPFAM" id="SSF51126">
    <property type="entry name" value="Pectin lyase-like"/>
    <property type="match status" value="1"/>
</dbReference>
<dbReference type="InterPro" id="IPR059226">
    <property type="entry name" value="Choice_anch_Q_dom"/>
</dbReference>